<dbReference type="InterPro" id="IPR001709">
    <property type="entry name" value="Flavoprot_Pyr_Nucl_cyt_Rdtase"/>
</dbReference>
<evidence type="ECO:0000256" key="6">
    <source>
        <dbReference type="ARBA" id="ARBA00022857"/>
    </source>
</evidence>
<dbReference type="GO" id="GO:0005829">
    <property type="term" value="C:cytosol"/>
    <property type="evidence" value="ECO:0007669"/>
    <property type="project" value="TreeGrafter"/>
</dbReference>
<dbReference type="GO" id="GO:0050660">
    <property type="term" value="F:flavin adenine dinucleotide binding"/>
    <property type="evidence" value="ECO:0007669"/>
    <property type="project" value="UniProtKB-UniRule"/>
</dbReference>
<dbReference type="Gene3D" id="3.40.50.360">
    <property type="match status" value="1"/>
</dbReference>
<sequence>MVAILGFEADITDAVTAVVAIVAIGLYFWYYRSKPDDRYAPRLASVSTSAAKKDESLISRMKNENRQVLIVYGSQTGTAEELSGRLAKDFARYSKKAIIIDPEMLDMDEFAKINEVENTLVVFCMATYGEGDPPDNAALLCEFLRDEQPNFSGVWFTVFGLGNKTYEHFNETAKMVDKRMEELGAERIFPMGLGDDDANLEEDFMRWREAFLPKVTGQFGWELNTDAEGSRQYRLEWVEEGRPYFKGEFGRLTAYERPRAPFDVKNPYLSTVTENRELHGDESQRSCKHIEFDVSKARIRYDTGDHLGVYPTNDSALVEAIIQLLDFNPDNVFRLINVDEDATKRNPFPCPTTARMALTHYVDICAPVKSHVLRGISEYTSDEKEKAHLQLLSTASEEGLALYNTYIQKERRSIVDILKEHPSCKPDIDHLLELLPRLQARYYSIASSPNKQPDKIAVCAVVTEYDIGSRHIKGVCTNFLRDKPVESNVPIFVRKSQMRLPTRPNVPVIMIGPGTGFAPFRGFLQERQHFKELGKDVGAMHLYYGCRHPDHDYIYKDELEAFVDAGVLTHLECAFSRAQAEKVYVQNKLWQTKERIWDALVQGAHIYVCGDARNMARDVQNTLLRIIREVGGKSEDEAVNYFKELEKHKRYQADVWS</sequence>
<evidence type="ECO:0000256" key="4">
    <source>
        <dbReference type="ARBA" id="ARBA00022824"/>
    </source>
</evidence>
<dbReference type="FunFam" id="1.20.990.10:FF:000001">
    <property type="entry name" value="NADPH--cytochrome P450 reductase"/>
    <property type="match status" value="1"/>
</dbReference>
<keyword evidence="3" id="KW-0812">Transmembrane</keyword>
<dbReference type="GO" id="GO:0050661">
    <property type="term" value="F:NADP binding"/>
    <property type="evidence" value="ECO:0007669"/>
    <property type="project" value="UniProtKB-UniRule"/>
</dbReference>
<comment type="cofactor">
    <cofactor evidence="10">
        <name>FMN</name>
        <dbReference type="ChEBI" id="CHEBI:58210"/>
    </cofactor>
    <text evidence="10">Binds 1 FMN per monomer.</text>
</comment>
<dbReference type="Gene3D" id="3.40.50.80">
    <property type="entry name" value="Nucleotide-binding domain of ferredoxin-NADP reductase (FNR) module"/>
    <property type="match status" value="1"/>
</dbReference>
<dbReference type="InterPro" id="IPR008254">
    <property type="entry name" value="Flavodoxin/NO_synth"/>
</dbReference>
<dbReference type="PRINTS" id="PR00371">
    <property type="entry name" value="FPNCR"/>
</dbReference>
<feature type="binding site" evidence="10">
    <location>
        <begin position="582"/>
        <end position="586"/>
    </location>
    <ligand>
        <name>NADP(+)</name>
        <dbReference type="ChEBI" id="CHEBI:58349"/>
    </ligand>
</feature>
<accession>A0A2A2J957</accession>
<dbReference type="STRING" id="2018661.A0A2A2J957"/>
<dbReference type="OrthoDB" id="1856718at2759"/>
<protein>
    <recommendedName>
        <fullName evidence="10">NADPH--cytochrome P450 reductase</fullName>
        <shortName evidence="10">CPR</shortName>
        <shortName evidence="10">P450R</shortName>
        <ecNumber evidence="10">1.6.2.4</ecNumber>
    </recommendedName>
</protein>
<dbReference type="Pfam" id="PF00258">
    <property type="entry name" value="Flavodoxin_1"/>
    <property type="match status" value="1"/>
</dbReference>
<comment type="caution">
    <text evidence="13">The sequence shown here is derived from an EMBL/GenBank/DDBJ whole genome shotgun (WGS) entry which is preliminary data.</text>
</comment>
<evidence type="ECO:0000256" key="5">
    <source>
        <dbReference type="ARBA" id="ARBA00022827"/>
    </source>
</evidence>
<keyword evidence="5 10" id="KW-0274">FAD</keyword>
<comment type="cofactor">
    <cofactor evidence="10">
        <name>FAD</name>
        <dbReference type="ChEBI" id="CHEBI:57692"/>
    </cofactor>
    <text evidence="10">Binds 1 FAD per monomer.</text>
</comment>
<keyword evidence="6 10" id="KW-0521">NADP</keyword>
<dbReference type="EC" id="1.6.2.4" evidence="10"/>
<comment type="similarity">
    <text evidence="10">In the N-terminal section; belongs to the flavodoxin family.</text>
</comment>
<feature type="binding site" evidence="10">
    <location>
        <position position="285"/>
    </location>
    <ligand>
        <name>NADP(+)</name>
        <dbReference type="ChEBI" id="CHEBI:58349"/>
    </ligand>
</feature>
<keyword evidence="14" id="KW-1185">Reference proteome</keyword>
<evidence type="ECO:0000256" key="9">
    <source>
        <dbReference type="ARBA" id="ARBA00023136"/>
    </source>
</evidence>
<dbReference type="PROSITE" id="PS50902">
    <property type="entry name" value="FLAVODOXIN_LIKE"/>
    <property type="match status" value="1"/>
</dbReference>
<proteinExistence type="inferred from homology"/>
<evidence type="ECO:0000313" key="13">
    <source>
        <dbReference type="EMBL" id="PAV58154.1"/>
    </source>
</evidence>
<dbReference type="InterPro" id="IPR017927">
    <property type="entry name" value="FAD-bd_FR_type"/>
</dbReference>
<feature type="binding site" evidence="10">
    <location>
        <position position="465"/>
    </location>
    <ligand>
        <name>FAD</name>
        <dbReference type="ChEBI" id="CHEBI:57692"/>
    </ligand>
</feature>
<feature type="binding site" evidence="10">
    <location>
        <position position="656"/>
    </location>
    <ligand>
        <name>FAD</name>
        <dbReference type="ChEBI" id="CHEBI:57692"/>
    </ligand>
</feature>
<evidence type="ECO:0000259" key="12">
    <source>
        <dbReference type="PROSITE" id="PS51384"/>
    </source>
</evidence>
<dbReference type="SUPFAM" id="SSF52343">
    <property type="entry name" value="Ferredoxin reductase-like, C-terminal NADP-linked domain"/>
    <property type="match status" value="1"/>
</dbReference>
<dbReference type="Proteomes" id="UP000218231">
    <property type="component" value="Unassembled WGS sequence"/>
</dbReference>
<dbReference type="GO" id="GO:0005789">
    <property type="term" value="C:endoplasmic reticulum membrane"/>
    <property type="evidence" value="ECO:0007669"/>
    <property type="project" value="UniProtKB-SubCell"/>
</dbReference>
<dbReference type="PROSITE" id="PS51384">
    <property type="entry name" value="FAD_FR"/>
    <property type="match status" value="1"/>
</dbReference>
<evidence type="ECO:0000313" key="14">
    <source>
        <dbReference type="Proteomes" id="UP000218231"/>
    </source>
</evidence>
<comment type="subcellular location">
    <subcellularLocation>
        <location evidence="10">Endoplasmic reticulum membrane</location>
        <topology evidence="10">Single-pass membrane protein</topology>
        <orientation evidence="10">Cytoplasmic side</orientation>
    </subcellularLocation>
</comment>
<dbReference type="InterPro" id="IPR023173">
    <property type="entry name" value="NADPH_Cyt_P450_Rdtase_alpha"/>
</dbReference>
<feature type="binding site" evidence="10">
    <location>
        <begin position="126"/>
        <end position="129"/>
    </location>
    <ligand>
        <name>FMN</name>
        <dbReference type="ChEBI" id="CHEBI:58210"/>
    </ligand>
</feature>
<dbReference type="InterPro" id="IPR003097">
    <property type="entry name" value="CysJ-like_FAD-binding"/>
</dbReference>
<evidence type="ECO:0000256" key="3">
    <source>
        <dbReference type="ARBA" id="ARBA00022692"/>
    </source>
</evidence>
<gene>
    <name evidence="13" type="ORF">WR25_11779</name>
</gene>
<evidence type="ECO:0000259" key="11">
    <source>
        <dbReference type="PROSITE" id="PS50902"/>
    </source>
</evidence>
<dbReference type="GO" id="GO:0010181">
    <property type="term" value="F:FMN binding"/>
    <property type="evidence" value="ECO:0007669"/>
    <property type="project" value="UniProtKB-UniRule"/>
</dbReference>
<comment type="function">
    <text evidence="10">This enzyme is required for electron transfer from NADP to cytochrome P450 in microsomes. It can also provide electron transfer to heme oxygenase and cytochrome B5.</text>
</comment>
<dbReference type="PANTHER" id="PTHR19384">
    <property type="entry name" value="NITRIC OXIDE SYNTHASE-RELATED"/>
    <property type="match status" value="1"/>
</dbReference>
<keyword evidence="2 10" id="KW-0288">FMN</keyword>
<dbReference type="FunFam" id="3.40.50.80:FF:000001">
    <property type="entry name" value="NADPH--cytochrome P450 reductase 1"/>
    <property type="match status" value="1"/>
</dbReference>
<keyword evidence="9 10" id="KW-0472">Membrane</keyword>
<dbReference type="InterPro" id="IPR001433">
    <property type="entry name" value="OxRdtase_FAD/NAD-bd"/>
</dbReference>
<dbReference type="InterPro" id="IPR039261">
    <property type="entry name" value="FNR_nucleotide-bd"/>
</dbReference>
<dbReference type="SUPFAM" id="SSF63380">
    <property type="entry name" value="Riboflavin synthase domain-like"/>
    <property type="match status" value="1"/>
</dbReference>
<feature type="domain" description="Flavodoxin-like" evidence="11">
    <location>
        <begin position="68"/>
        <end position="212"/>
    </location>
</feature>
<organism evidence="13 14">
    <name type="scientific">Diploscapter pachys</name>
    <dbReference type="NCBI Taxonomy" id="2018661"/>
    <lineage>
        <taxon>Eukaryota</taxon>
        <taxon>Metazoa</taxon>
        <taxon>Ecdysozoa</taxon>
        <taxon>Nematoda</taxon>
        <taxon>Chromadorea</taxon>
        <taxon>Rhabditida</taxon>
        <taxon>Rhabditina</taxon>
        <taxon>Rhabditomorpha</taxon>
        <taxon>Rhabditoidea</taxon>
        <taxon>Rhabditidae</taxon>
        <taxon>Diploscapter</taxon>
    </lineage>
</organism>
<comment type="similarity">
    <text evidence="10">Belongs to the NADPH--cytochrome P450 reductase family.</text>
</comment>
<dbReference type="HAMAP" id="MF_03212">
    <property type="entry name" value="NCPR"/>
    <property type="match status" value="1"/>
</dbReference>
<feature type="binding site" evidence="10">
    <location>
        <position position="515"/>
    </location>
    <ligand>
        <name>NADP(+)</name>
        <dbReference type="ChEBI" id="CHEBI:58349"/>
    </ligand>
</feature>
<dbReference type="GO" id="GO:0003958">
    <property type="term" value="F:NADPH-hemoprotein reductase activity"/>
    <property type="evidence" value="ECO:0007669"/>
    <property type="project" value="UniProtKB-UniRule"/>
</dbReference>
<dbReference type="Gene3D" id="1.20.990.10">
    <property type="entry name" value="NADPH-cytochrome p450 Reductase, Chain A, domain 3"/>
    <property type="match status" value="1"/>
</dbReference>
<feature type="binding site" evidence="10">
    <location>
        <begin position="576"/>
        <end position="577"/>
    </location>
    <ligand>
        <name>NADP(+)</name>
        <dbReference type="ChEBI" id="CHEBI:58349"/>
    </ligand>
</feature>
<dbReference type="InterPro" id="IPR017938">
    <property type="entry name" value="Riboflavin_synthase-like_b-brl"/>
</dbReference>
<evidence type="ECO:0000256" key="1">
    <source>
        <dbReference type="ARBA" id="ARBA00022630"/>
    </source>
</evidence>
<keyword evidence="4 10" id="KW-0256">Endoplasmic reticulum</keyword>
<comment type="catalytic activity">
    <reaction evidence="10">
        <text>2 oxidized [cytochrome P450] + NADPH = 2 reduced [cytochrome P450] + NADP(+) + H(+)</text>
        <dbReference type="Rhea" id="RHEA:24040"/>
        <dbReference type="Rhea" id="RHEA-COMP:14627"/>
        <dbReference type="Rhea" id="RHEA-COMP:14628"/>
        <dbReference type="ChEBI" id="CHEBI:15378"/>
        <dbReference type="ChEBI" id="CHEBI:55376"/>
        <dbReference type="ChEBI" id="CHEBI:57783"/>
        <dbReference type="ChEBI" id="CHEBI:58349"/>
        <dbReference type="ChEBI" id="CHEBI:60344"/>
        <dbReference type="EC" id="1.6.2.4"/>
    </reaction>
</comment>
<evidence type="ECO:0000256" key="10">
    <source>
        <dbReference type="HAMAP-Rule" id="MF_03212"/>
    </source>
</evidence>
<comment type="similarity">
    <text evidence="10">In the C-terminal section; belongs to the flavoprotein pyridine nucleotide cytochrome reductase family.</text>
</comment>
<feature type="binding site" evidence="10">
    <location>
        <position position="411"/>
    </location>
    <ligand>
        <name>FAD</name>
        <dbReference type="ChEBI" id="CHEBI:57692"/>
    </ligand>
</feature>
<keyword evidence="8 10" id="KW-0560">Oxidoreductase</keyword>
<reference evidence="13 14" key="1">
    <citation type="journal article" date="2017" name="Curr. Biol.">
        <title>Genome architecture and evolution of a unichromosomal asexual nematode.</title>
        <authorList>
            <person name="Fradin H."/>
            <person name="Zegar C."/>
            <person name="Gutwein M."/>
            <person name="Lucas J."/>
            <person name="Kovtun M."/>
            <person name="Corcoran D."/>
            <person name="Baugh L.R."/>
            <person name="Kiontke K."/>
            <person name="Gunsalus K."/>
            <person name="Fitch D.H."/>
            <person name="Piano F."/>
        </authorList>
    </citation>
    <scope>NUCLEOTIDE SEQUENCE [LARGE SCALE GENOMIC DNA]</scope>
    <source>
        <strain evidence="13">PF1309</strain>
    </source>
</reference>
<dbReference type="InterPro" id="IPR001094">
    <property type="entry name" value="Flavdoxin-like"/>
</dbReference>
<feature type="binding site" evidence="10">
    <location>
        <begin position="474"/>
        <end position="477"/>
    </location>
    <ligand>
        <name>FAD</name>
        <dbReference type="ChEBI" id="CHEBI:57692"/>
    </ligand>
</feature>
<dbReference type="Pfam" id="PF00175">
    <property type="entry name" value="NAD_binding_1"/>
    <property type="match status" value="1"/>
</dbReference>
<feature type="binding site" evidence="10">
    <location>
        <begin position="459"/>
        <end position="461"/>
    </location>
    <ligand>
        <name>FAD</name>
        <dbReference type="ChEBI" id="CHEBI:57692"/>
    </ligand>
</feature>
<dbReference type="Gene3D" id="2.40.30.10">
    <property type="entry name" value="Translation factors"/>
    <property type="match status" value="1"/>
</dbReference>
<dbReference type="SUPFAM" id="SSF52218">
    <property type="entry name" value="Flavoproteins"/>
    <property type="match status" value="1"/>
</dbReference>
<feature type="binding site" evidence="10">
    <location>
        <begin position="74"/>
        <end position="79"/>
    </location>
    <ligand>
        <name>FMN</name>
        <dbReference type="ChEBI" id="CHEBI:58210"/>
    </ligand>
</feature>
<dbReference type="Pfam" id="PF00667">
    <property type="entry name" value="FAD_binding_1"/>
    <property type="match status" value="1"/>
</dbReference>
<dbReference type="EMBL" id="LIAE01010598">
    <property type="protein sequence ID" value="PAV58154.1"/>
    <property type="molecule type" value="Genomic_DNA"/>
</dbReference>
<feature type="binding site" evidence="10">
    <location>
        <position position="618"/>
    </location>
    <ligand>
        <name>NADP(+)</name>
        <dbReference type="ChEBI" id="CHEBI:58349"/>
    </ligand>
</feature>
<dbReference type="GO" id="GO:0009725">
    <property type="term" value="P:response to hormone"/>
    <property type="evidence" value="ECO:0007669"/>
    <property type="project" value="TreeGrafter"/>
</dbReference>
<evidence type="ECO:0000256" key="8">
    <source>
        <dbReference type="ARBA" id="ARBA00023002"/>
    </source>
</evidence>
<dbReference type="AlphaFoldDB" id="A0A2A2J957"/>
<evidence type="ECO:0000256" key="2">
    <source>
        <dbReference type="ARBA" id="ARBA00022643"/>
    </source>
</evidence>
<evidence type="ECO:0000256" key="7">
    <source>
        <dbReference type="ARBA" id="ARBA00022989"/>
    </source>
</evidence>
<keyword evidence="7" id="KW-1133">Transmembrane helix</keyword>
<feature type="binding site" evidence="10">
    <location>
        <position position="196"/>
    </location>
    <ligand>
        <name>FMN</name>
        <dbReference type="ChEBI" id="CHEBI:58210"/>
    </ligand>
</feature>
<feature type="domain" description="FAD-binding FR-type" evidence="12">
    <location>
        <begin position="265"/>
        <end position="520"/>
    </location>
</feature>
<dbReference type="CDD" id="cd06204">
    <property type="entry name" value="CYPOR"/>
    <property type="match status" value="1"/>
</dbReference>
<feature type="binding site" evidence="10">
    <location>
        <begin position="441"/>
        <end position="444"/>
    </location>
    <ligand>
        <name>FAD</name>
        <dbReference type="ChEBI" id="CHEBI:57692"/>
    </ligand>
</feature>
<name>A0A2A2J957_9BILA</name>
<dbReference type="InterPro" id="IPR029039">
    <property type="entry name" value="Flavoprotein-like_sf"/>
</dbReference>
<feature type="binding site" evidence="10">
    <location>
        <begin position="161"/>
        <end position="170"/>
    </location>
    <ligand>
        <name>FMN</name>
        <dbReference type="ChEBI" id="CHEBI:58210"/>
    </ligand>
</feature>
<dbReference type="PRINTS" id="PR00369">
    <property type="entry name" value="FLAVODOXIN"/>
</dbReference>
<dbReference type="PANTHER" id="PTHR19384:SF17">
    <property type="entry name" value="NADPH--CYTOCHROME P450 REDUCTASE"/>
    <property type="match status" value="1"/>
</dbReference>
<dbReference type="FunFam" id="3.40.50.360:FF:000036">
    <property type="entry name" value="NADPH--cytochrome P450 reductase"/>
    <property type="match status" value="1"/>
</dbReference>
<keyword evidence="1 10" id="KW-0285">Flavoprotein</keyword>
<dbReference type="PIRSF" id="PIRSF000208">
    <property type="entry name" value="P450R"/>
    <property type="match status" value="1"/>
</dbReference>
<dbReference type="InterPro" id="IPR023208">
    <property type="entry name" value="P450R"/>
</dbReference>